<dbReference type="InterPro" id="IPR027417">
    <property type="entry name" value="P-loop_NTPase"/>
</dbReference>
<feature type="domain" description="IstB-like ATP-binding" evidence="1">
    <location>
        <begin position="10"/>
        <end position="192"/>
    </location>
</feature>
<dbReference type="GO" id="GO:0006260">
    <property type="term" value="P:DNA replication"/>
    <property type="evidence" value="ECO:0007669"/>
    <property type="project" value="TreeGrafter"/>
</dbReference>
<evidence type="ECO:0000313" key="3">
    <source>
        <dbReference type="Proteomes" id="UP000194267"/>
    </source>
</evidence>
<dbReference type="CDD" id="cd00009">
    <property type="entry name" value="AAA"/>
    <property type="match status" value="1"/>
</dbReference>
<dbReference type="Pfam" id="PF01695">
    <property type="entry name" value="IstB_IS21"/>
    <property type="match status" value="1"/>
</dbReference>
<sequence>MLELEQVRQQLESLGLSQAATVLDRCLEVGTRENLPALTVVRHILEEELAARHERYLKARTRLAHLPFHKTLADFDFTAQPSLDERQVRDLATLRFISNGENVIFLGPPGVGKTHLAVALALKAISQGRPYFIAAHDLVNDLRRAHAENRLERRLRVYLSPRLLLIDEMGYIPFEPMEAQVFFQLISKRYDRG</sequence>
<dbReference type="Proteomes" id="UP000194267">
    <property type="component" value="Unassembled WGS sequence"/>
</dbReference>
<evidence type="ECO:0000313" key="2">
    <source>
        <dbReference type="EMBL" id="OTA41620.1"/>
    </source>
</evidence>
<dbReference type="EMBL" id="LWLV01000326">
    <property type="protein sequence ID" value="OTA41620.1"/>
    <property type="molecule type" value="Genomic_DNA"/>
</dbReference>
<dbReference type="PANTHER" id="PTHR30050">
    <property type="entry name" value="CHROMOSOMAL REPLICATION INITIATOR PROTEIN DNAA"/>
    <property type="match status" value="1"/>
</dbReference>
<reference evidence="3" key="1">
    <citation type="submission" date="2016-04" db="EMBL/GenBank/DDBJ databases">
        <authorList>
            <person name="Antunes L.P."/>
            <person name="Martins L.F."/>
            <person name="Pereira R.V."/>
            <person name="Thomas A.M."/>
            <person name="Barbosa D."/>
            <person name="Nascimento L."/>
            <person name="Silva G.M."/>
            <person name="Condomitti G.W."/>
            <person name="Digiampietri L.A."/>
            <person name="Lombardi K.C."/>
            <person name="Ramos P.L."/>
            <person name="Quaggio R.B."/>
            <person name="Oliveira J.C."/>
            <person name="Pascon R.C."/>
            <person name="Cruz J.B."/>
            <person name="Silva A.M."/>
            <person name="Setubal J.C."/>
        </authorList>
    </citation>
    <scope>NUCLEOTIDE SEQUENCE [LARGE SCALE GENOMIC DNA]</scope>
</reference>
<comment type="caution">
    <text evidence="2">The sequence shown here is derived from an EMBL/GenBank/DDBJ whole genome shotgun (WGS) entry which is preliminary data.</text>
</comment>
<dbReference type="PANTHER" id="PTHR30050:SF4">
    <property type="entry name" value="ATP-BINDING PROTEIN RV3427C IN INSERTION SEQUENCE-RELATED"/>
    <property type="match status" value="1"/>
</dbReference>
<dbReference type="Gene3D" id="3.40.50.300">
    <property type="entry name" value="P-loop containing nucleotide triphosphate hydrolases"/>
    <property type="match status" value="1"/>
</dbReference>
<name>A0A1Y2T587_SYMTR</name>
<dbReference type="AlphaFoldDB" id="A0A1Y2T587"/>
<organism evidence="2 3">
    <name type="scientific">Symbiobacterium thermophilum</name>
    <dbReference type="NCBI Taxonomy" id="2734"/>
    <lineage>
        <taxon>Bacteria</taxon>
        <taxon>Bacillati</taxon>
        <taxon>Bacillota</taxon>
        <taxon>Clostridia</taxon>
        <taxon>Eubacteriales</taxon>
        <taxon>Symbiobacteriaceae</taxon>
        <taxon>Symbiobacterium</taxon>
    </lineage>
</organism>
<feature type="non-terminal residue" evidence="2">
    <location>
        <position position="193"/>
    </location>
</feature>
<protein>
    <submittedName>
        <fullName evidence="2">AAA family ATPase</fullName>
    </submittedName>
</protein>
<gene>
    <name evidence="2" type="ORF">A6D92_05110</name>
</gene>
<proteinExistence type="predicted"/>
<dbReference type="GO" id="GO:0005524">
    <property type="term" value="F:ATP binding"/>
    <property type="evidence" value="ECO:0007669"/>
    <property type="project" value="InterPro"/>
</dbReference>
<dbReference type="InterPro" id="IPR002611">
    <property type="entry name" value="IstB_ATP-bd"/>
</dbReference>
<accession>A0A1Y2T587</accession>
<dbReference type="SUPFAM" id="SSF52540">
    <property type="entry name" value="P-loop containing nucleoside triphosphate hydrolases"/>
    <property type="match status" value="1"/>
</dbReference>
<evidence type="ECO:0000259" key="1">
    <source>
        <dbReference type="Pfam" id="PF01695"/>
    </source>
</evidence>